<dbReference type="PANTHER" id="PTHR32071:SF117">
    <property type="entry name" value="PTS-DEPENDENT DIHYDROXYACETONE KINASE OPERON REGULATORY PROTEIN-RELATED"/>
    <property type="match status" value="1"/>
</dbReference>
<dbReference type="InterPro" id="IPR025944">
    <property type="entry name" value="Sigma_54_int_dom_CS"/>
</dbReference>
<name>A0A4U8YSJ7_9BACT</name>
<evidence type="ECO:0000259" key="7">
    <source>
        <dbReference type="PROSITE" id="PS50045"/>
    </source>
</evidence>
<dbReference type="InterPro" id="IPR058031">
    <property type="entry name" value="AAA_lid_NorR"/>
</dbReference>
<evidence type="ECO:0000256" key="2">
    <source>
        <dbReference type="ARBA" id="ARBA00022840"/>
    </source>
</evidence>
<dbReference type="PROSITE" id="PS00675">
    <property type="entry name" value="SIGMA54_INTERACT_1"/>
    <property type="match status" value="1"/>
</dbReference>
<dbReference type="Proteomes" id="UP000507962">
    <property type="component" value="Unassembled WGS sequence"/>
</dbReference>
<dbReference type="InterPro" id="IPR027417">
    <property type="entry name" value="P-loop_NTPase"/>
</dbReference>
<dbReference type="PROSITE" id="PS50045">
    <property type="entry name" value="SIGMA54_INTERACT_4"/>
    <property type="match status" value="1"/>
</dbReference>
<dbReference type="CDD" id="cd00009">
    <property type="entry name" value="AAA"/>
    <property type="match status" value="1"/>
</dbReference>
<evidence type="ECO:0000256" key="3">
    <source>
        <dbReference type="ARBA" id="ARBA00023015"/>
    </source>
</evidence>
<evidence type="ECO:0000256" key="5">
    <source>
        <dbReference type="ARBA" id="ARBA00023159"/>
    </source>
</evidence>
<proteinExistence type="predicted"/>
<dbReference type="SMART" id="SM00382">
    <property type="entry name" value="AAA"/>
    <property type="match status" value="1"/>
</dbReference>
<keyword evidence="2" id="KW-0067">ATP-binding</keyword>
<dbReference type="RefSeq" id="WP_180139426.1">
    <property type="nucleotide sequence ID" value="NZ_CAADHO010000003.1"/>
</dbReference>
<dbReference type="SUPFAM" id="SSF46689">
    <property type="entry name" value="Homeodomain-like"/>
    <property type="match status" value="1"/>
</dbReference>
<dbReference type="InterPro" id="IPR002078">
    <property type="entry name" value="Sigma_54_int"/>
</dbReference>
<dbReference type="InterPro" id="IPR002197">
    <property type="entry name" value="HTH_Fis"/>
</dbReference>
<dbReference type="PANTHER" id="PTHR32071">
    <property type="entry name" value="TRANSCRIPTIONAL REGULATORY PROTEIN"/>
    <property type="match status" value="1"/>
</dbReference>
<evidence type="ECO:0000256" key="4">
    <source>
        <dbReference type="ARBA" id="ARBA00023125"/>
    </source>
</evidence>
<evidence type="ECO:0000313" key="8">
    <source>
        <dbReference type="EMBL" id="VFQ44263.1"/>
    </source>
</evidence>
<accession>A0A4U8YSJ7</accession>
<dbReference type="SUPFAM" id="SSF55781">
    <property type="entry name" value="GAF domain-like"/>
    <property type="match status" value="1"/>
</dbReference>
<dbReference type="GO" id="GO:0006355">
    <property type="term" value="P:regulation of DNA-templated transcription"/>
    <property type="evidence" value="ECO:0007669"/>
    <property type="project" value="InterPro"/>
</dbReference>
<dbReference type="EMBL" id="CAADHO010000003">
    <property type="protein sequence ID" value="VFQ44263.1"/>
    <property type="molecule type" value="Genomic_DNA"/>
</dbReference>
<dbReference type="InterPro" id="IPR025662">
    <property type="entry name" value="Sigma_54_int_dom_ATP-bd_1"/>
</dbReference>
<dbReference type="InterPro" id="IPR029016">
    <property type="entry name" value="GAF-like_dom_sf"/>
</dbReference>
<keyword evidence="6" id="KW-0804">Transcription</keyword>
<dbReference type="GO" id="GO:0043565">
    <property type="term" value="F:sequence-specific DNA binding"/>
    <property type="evidence" value="ECO:0007669"/>
    <property type="project" value="InterPro"/>
</dbReference>
<dbReference type="Gene3D" id="1.10.10.60">
    <property type="entry name" value="Homeodomain-like"/>
    <property type="match status" value="1"/>
</dbReference>
<keyword evidence="3" id="KW-0805">Transcription regulation</keyword>
<dbReference type="FunFam" id="3.40.50.300:FF:000006">
    <property type="entry name" value="DNA-binding transcriptional regulator NtrC"/>
    <property type="match status" value="1"/>
</dbReference>
<evidence type="ECO:0000256" key="1">
    <source>
        <dbReference type="ARBA" id="ARBA00022741"/>
    </source>
</evidence>
<organism evidence="8 9">
    <name type="scientific">Desulfoluna butyratoxydans</name>
    <dbReference type="NCBI Taxonomy" id="231438"/>
    <lineage>
        <taxon>Bacteria</taxon>
        <taxon>Pseudomonadati</taxon>
        <taxon>Thermodesulfobacteriota</taxon>
        <taxon>Desulfobacteria</taxon>
        <taxon>Desulfobacterales</taxon>
        <taxon>Desulfolunaceae</taxon>
        <taxon>Desulfoluna</taxon>
    </lineage>
</organism>
<dbReference type="PROSITE" id="PS00676">
    <property type="entry name" value="SIGMA54_INTERACT_2"/>
    <property type="match status" value="1"/>
</dbReference>
<dbReference type="Pfam" id="PF25601">
    <property type="entry name" value="AAA_lid_14"/>
    <property type="match status" value="1"/>
</dbReference>
<reference evidence="8 9" key="1">
    <citation type="submission" date="2019-03" db="EMBL/GenBank/DDBJ databases">
        <authorList>
            <person name="Nijsse B."/>
        </authorList>
    </citation>
    <scope>NUCLEOTIDE SEQUENCE [LARGE SCALE GENOMIC DNA]</scope>
    <source>
        <strain evidence="8">Desulfoluna butyratoxydans MSL71</strain>
    </source>
</reference>
<dbReference type="GO" id="GO:0005524">
    <property type="term" value="F:ATP binding"/>
    <property type="evidence" value="ECO:0007669"/>
    <property type="project" value="UniProtKB-KW"/>
</dbReference>
<dbReference type="Gene3D" id="3.40.50.300">
    <property type="entry name" value="P-loop containing nucleotide triphosphate hydrolases"/>
    <property type="match status" value="1"/>
</dbReference>
<gene>
    <name evidence="8" type="ORF">MSL71_19080</name>
</gene>
<dbReference type="AlphaFoldDB" id="A0A4U8YSJ7"/>
<dbReference type="Pfam" id="PF00158">
    <property type="entry name" value="Sigma54_activat"/>
    <property type="match status" value="1"/>
</dbReference>
<sequence>MQEPVSDSERFSFFRESIGCISASLDMDQVLKRLLVSMQDRIPMNRLVLIYFDYPKNCFKRLGYASLMHETFNTFPEYLHIEQGAEYVEEAFKRTESAIVIEDPERDLLAGEYVRHAGTADDSFMAITLMLDGERIGALIAVTSGRHLFTSSHQDLFSLLKEPMALALSNTLRYQEVLHLKEQYRYEKHELTKKMGSAVEGSVIGEEGGLGPVMASVRKVAPLDSSVLLLGETGVGKEVIANAVHALSPRSASPFIKIDCGTIPETLIESELFGHEKGAFTGAGERKPGSLELADGGTVFLDEIGELSLTAQVKLLRLLQHREIVRVGGHKVIALDLRIVCATHRNLQEMVRKGTFREDLWYRLNVFPIGIPPLRERRQDIPALVAHLIRKKAREMNLGTAPFPNNFELSELASYDWPGNIRELENILERWLILGCGSVSFRSLLNPSDGAGKEASSLLSVFDRVTTPDQVLPLATIDRRYIESALKACNHVVGGKEGAAVRLGLPRTTLRSRMEKLGIHRRR</sequence>
<dbReference type="InterPro" id="IPR025943">
    <property type="entry name" value="Sigma_54_int_dom_ATP-bd_2"/>
</dbReference>
<keyword evidence="4" id="KW-0238">DNA-binding</keyword>
<keyword evidence="1" id="KW-0547">Nucleotide-binding</keyword>
<dbReference type="Gene3D" id="1.10.8.60">
    <property type="match status" value="1"/>
</dbReference>
<dbReference type="Pfam" id="PF02954">
    <property type="entry name" value="HTH_8"/>
    <property type="match status" value="1"/>
</dbReference>
<dbReference type="SUPFAM" id="SSF52540">
    <property type="entry name" value="P-loop containing nucleoside triphosphate hydrolases"/>
    <property type="match status" value="1"/>
</dbReference>
<dbReference type="Gene3D" id="3.30.450.40">
    <property type="match status" value="1"/>
</dbReference>
<keyword evidence="5" id="KW-0010">Activator</keyword>
<dbReference type="InterPro" id="IPR003593">
    <property type="entry name" value="AAA+_ATPase"/>
</dbReference>
<protein>
    <submittedName>
        <fullName evidence="8">Bacterial regulatory protein fis family</fullName>
    </submittedName>
</protein>
<feature type="domain" description="Sigma-54 factor interaction" evidence="7">
    <location>
        <begin position="203"/>
        <end position="433"/>
    </location>
</feature>
<evidence type="ECO:0000313" key="9">
    <source>
        <dbReference type="Proteomes" id="UP000507962"/>
    </source>
</evidence>
<keyword evidence="9" id="KW-1185">Reference proteome</keyword>
<dbReference type="PROSITE" id="PS00688">
    <property type="entry name" value="SIGMA54_INTERACT_3"/>
    <property type="match status" value="1"/>
</dbReference>
<dbReference type="InterPro" id="IPR009057">
    <property type="entry name" value="Homeodomain-like_sf"/>
</dbReference>
<evidence type="ECO:0000256" key="6">
    <source>
        <dbReference type="ARBA" id="ARBA00023163"/>
    </source>
</evidence>